<dbReference type="EMBL" id="JMCB01000001">
    <property type="protein sequence ID" value="KFE72066.1"/>
    <property type="molecule type" value="Genomic_DNA"/>
</dbReference>
<keyword evidence="1" id="KW-1133">Transmembrane helix</keyword>
<dbReference type="AlphaFoldDB" id="A0A085WWK3"/>
<feature type="transmembrane region" description="Helical" evidence="1">
    <location>
        <begin position="29"/>
        <end position="49"/>
    </location>
</feature>
<evidence type="ECO:0000256" key="1">
    <source>
        <dbReference type="SAM" id="Phobius"/>
    </source>
</evidence>
<keyword evidence="1" id="KW-0472">Membrane</keyword>
<comment type="caution">
    <text evidence="2">The sequence shown here is derived from an EMBL/GenBank/DDBJ whole genome shotgun (WGS) entry which is preliminary data.</text>
</comment>
<dbReference type="Proteomes" id="UP000028725">
    <property type="component" value="Unassembled WGS sequence"/>
</dbReference>
<evidence type="ECO:0000313" key="3">
    <source>
        <dbReference type="Proteomes" id="UP000028725"/>
    </source>
</evidence>
<evidence type="ECO:0000313" key="2">
    <source>
        <dbReference type="EMBL" id="KFE72066.1"/>
    </source>
</evidence>
<reference evidence="2 3" key="1">
    <citation type="submission" date="2014-04" db="EMBL/GenBank/DDBJ databases">
        <title>Genome assembly of Hyalangium minutum DSM 14724.</title>
        <authorList>
            <person name="Sharma G."/>
            <person name="Subramanian S."/>
        </authorList>
    </citation>
    <scope>NUCLEOTIDE SEQUENCE [LARGE SCALE GENOMIC DNA]</scope>
    <source>
        <strain evidence="2 3">DSM 14724</strain>
    </source>
</reference>
<feature type="transmembrane region" description="Helical" evidence="1">
    <location>
        <begin position="56"/>
        <end position="80"/>
    </location>
</feature>
<sequence length="87" mass="8847">MEMIAFILVGLATGLVCRFIIPNPRMGGLRVPLIGMVGGCFGGLVGGSLQPGSAKMAIAAPSLIGAFLGALLTVTVVTLLTRNRAHV</sequence>
<accession>A0A085WWK3</accession>
<proteinExistence type="predicted"/>
<gene>
    <name evidence="2" type="ORF">DB31_0327</name>
</gene>
<keyword evidence="3" id="KW-1185">Reference proteome</keyword>
<name>A0A085WWK3_9BACT</name>
<protein>
    <recommendedName>
        <fullName evidence="4">GlsB/YeaQ/YmgE family stress response membrane protein</fullName>
    </recommendedName>
</protein>
<keyword evidence="1" id="KW-0812">Transmembrane</keyword>
<organism evidence="2 3">
    <name type="scientific">Hyalangium minutum</name>
    <dbReference type="NCBI Taxonomy" id="394096"/>
    <lineage>
        <taxon>Bacteria</taxon>
        <taxon>Pseudomonadati</taxon>
        <taxon>Myxococcota</taxon>
        <taxon>Myxococcia</taxon>
        <taxon>Myxococcales</taxon>
        <taxon>Cystobacterineae</taxon>
        <taxon>Archangiaceae</taxon>
        <taxon>Hyalangium</taxon>
    </lineage>
</organism>
<evidence type="ECO:0008006" key="4">
    <source>
        <dbReference type="Google" id="ProtNLM"/>
    </source>
</evidence>